<dbReference type="EMBL" id="JAHXRF010000015">
    <property type="protein sequence ID" value="MBW4866368.1"/>
    <property type="molecule type" value="Genomic_DNA"/>
</dbReference>
<reference evidence="1" key="1">
    <citation type="submission" date="2021-07" db="EMBL/GenBank/DDBJ databases">
        <title>Genomic diversity and antimicrobial resistance of Prevotella spp. isolated from chronic lung disease airways.</title>
        <authorList>
            <person name="Webb K.A."/>
            <person name="Olagoke O.S."/>
            <person name="Baird T."/>
            <person name="Neill J."/>
            <person name="Pham A."/>
            <person name="Wells T.J."/>
            <person name="Ramsay K.A."/>
            <person name="Bell S.C."/>
            <person name="Sarovich D.S."/>
            <person name="Price E.P."/>
        </authorList>
    </citation>
    <scope>NUCLEOTIDE SEQUENCE</scope>
    <source>
        <strain evidence="1">SCHI0047.S.3</strain>
    </source>
</reference>
<gene>
    <name evidence="1" type="ORF">KZY68_10230</name>
</gene>
<comment type="caution">
    <text evidence="1">The sequence shown here is derived from an EMBL/GenBank/DDBJ whole genome shotgun (WGS) entry which is preliminary data.</text>
</comment>
<dbReference type="AlphaFoldDB" id="A0AAW4NT33"/>
<protein>
    <recommendedName>
        <fullName evidence="3">Tubulin/FtsZ GTPase domain-containing protein</fullName>
    </recommendedName>
</protein>
<evidence type="ECO:0000313" key="2">
    <source>
        <dbReference type="Proteomes" id="UP001196873"/>
    </source>
</evidence>
<name>A0AAW4NT33_9BACT</name>
<evidence type="ECO:0000313" key="1">
    <source>
        <dbReference type="EMBL" id="MBW4866368.1"/>
    </source>
</evidence>
<dbReference type="RefSeq" id="WP_219428566.1">
    <property type="nucleotide sequence ID" value="NZ_JAHXRD010000026.1"/>
</dbReference>
<sequence>MEKYLTICGIGNGGGIIVDSIYQQYAINGKELWKDSSVDLMAIGNAWDLNELSISNKVKGKTAQISFSRITVFIACLGGDTMPALLPNYIEMAKQQNSRVLVCFTFPFAVEGKERMQKAYHDFDLMQQCCRWIYTCGV</sequence>
<dbReference type="Proteomes" id="UP001196873">
    <property type="component" value="Unassembled WGS sequence"/>
</dbReference>
<organism evidence="1 2">
    <name type="scientific">Segatella salivae</name>
    <dbReference type="NCBI Taxonomy" id="228604"/>
    <lineage>
        <taxon>Bacteria</taxon>
        <taxon>Pseudomonadati</taxon>
        <taxon>Bacteroidota</taxon>
        <taxon>Bacteroidia</taxon>
        <taxon>Bacteroidales</taxon>
        <taxon>Prevotellaceae</taxon>
        <taxon>Segatella</taxon>
    </lineage>
</organism>
<proteinExistence type="predicted"/>
<evidence type="ECO:0008006" key="3">
    <source>
        <dbReference type="Google" id="ProtNLM"/>
    </source>
</evidence>
<accession>A0AAW4NT33</accession>